<evidence type="ECO:0000313" key="1">
    <source>
        <dbReference type="EMBL" id="MFB9071082.1"/>
    </source>
</evidence>
<evidence type="ECO:0000313" key="2">
    <source>
        <dbReference type="Proteomes" id="UP001589575"/>
    </source>
</evidence>
<proteinExistence type="predicted"/>
<gene>
    <name evidence="1" type="ORF">ACFFX0_07700</name>
</gene>
<organism evidence="1 2">
    <name type="scientific">Citricoccus parietis</name>
    <dbReference type="NCBI Taxonomy" id="592307"/>
    <lineage>
        <taxon>Bacteria</taxon>
        <taxon>Bacillati</taxon>
        <taxon>Actinomycetota</taxon>
        <taxon>Actinomycetes</taxon>
        <taxon>Micrococcales</taxon>
        <taxon>Micrococcaceae</taxon>
        <taxon>Citricoccus</taxon>
    </lineage>
</organism>
<reference evidence="1 2" key="1">
    <citation type="submission" date="2024-09" db="EMBL/GenBank/DDBJ databases">
        <authorList>
            <person name="Sun Q."/>
            <person name="Mori K."/>
        </authorList>
    </citation>
    <scope>NUCLEOTIDE SEQUENCE [LARGE SCALE GENOMIC DNA]</scope>
    <source>
        <strain evidence="1 2">CCM 7609</strain>
    </source>
</reference>
<sequence>MRISMPVSFWSRGPVPTGSVVRRILVRQQTRGSPVAARWGRAHFGHGRNGQ</sequence>
<dbReference type="EMBL" id="JBHMFI010000001">
    <property type="protein sequence ID" value="MFB9071082.1"/>
    <property type="molecule type" value="Genomic_DNA"/>
</dbReference>
<accession>A0ABV5FWN5</accession>
<protein>
    <submittedName>
        <fullName evidence="1">Uncharacterized protein</fullName>
    </submittedName>
</protein>
<comment type="caution">
    <text evidence="1">The sequence shown here is derived from an EMBL/GenBank/DDBJ whole genome shotgun (WGS) entry which is preliminary data.</text>
</comment>
<name>A0ABV5FWN5_9MICC</name>
<dbReference type="Proteomes" id="UP001589575">
    <property type="component" value="Unassembled WGS sequence"/>
</dbReference>
<keyword evidence="2" id="KW-1185">Reference proteome</keyword>